<dbReference type="PANTHER" id="PTHR36439">
    <property type="entry name" value="BLL4334 PROTEIN"/>
    <property type="match status" value="1"/>
</dbReference>
<dbReference type="Gene3D" id="3.30.70.1280">
    <property type="entry name" value="SP0830-like domains"/>
    <property type="match status" value="1"/>
</dbReference>
<dbReference type="PIRSF" id="PIRSF008502">
    <property type="entry name" value="UCP008502"/>
    <property type="match status" value="1"/>
</dbReference>
<dbReference type="Gene3D" id="3.30.70.1260">
    <property type="entry name" value="bacterial protein sp0830 like"/>
    <property type="match status" value="1"/>
</dbReference>
<dbReference type="SUPFAM" id="SSF160379">
    <property type="entry name" value="SP0830-like"/>
    <property type="match status" value="1"/>
</dbReference>
<gene>
    <name evidence="1" type="ORF">ACFSW5_25825</name>
</gene>
<accession>A0ABW5R5S2</accession>
<keyword evidence="2" id="KW-1185">Reference proteome</keyword>
<dbReference type="Proteomes" id="UP001597493">
    <property type="component" value="Unassembled WGS sequence"/>
</dbReference>
<comment type="caution">
    <text evidence="1">The sequence shown here is derived from an EMBL/GenBank/DDBJ whole genome shotgun (WGS) entry which is preliminary data.</text>
</comment>
<proteinExistence type="predicted"/>
<reference evidence="2" key="1">
    <citation type="journal article" date="2019" name="Int. J. Syst. Evol. Microbiol.">
        <title>The Global Catalogue of Microorganisms (GCM) 10K type strain sequencing project: providing services to taxonomists for standard genome sequencing and annotation.</title>
        <authorList>
            <consortium name="The Broad Institute Genomics Platform"/>
            <consortium name="The Broad Institute Genome Sequencing Center for Infectious Disease"/>
            <person name="Wu L."/>
            <person name="Ma J."/>
        </authorList>
    </citation>
    <scope>NUCLEOTIDE SEQUENCE [LARGE SCALE GENOMIC DNA]</scope>
    <source>
        <strain evidence="2">TISTR 1827</strain>
    </source>
</reference>
<dbReference type="InterPro" id="IPR012545">
    <property type="entry name" value="DUF1697"/>
</dbReference>
<sequence length="143" mass="16105">MVYTALLRGINVGGNNKVDMKTLKKSFEQAGMKNVVTYINSGNIVFSTTGRSKNDIAQILEKAIMDTFGLQIKVLVLHLEDMKKVISVLPESWISNDQLRCEILFLWEAIDDESILDKLVFKPEIETVKYAPGAIVWAIDKKT</sequence>
<evidence type="ECO:0000313" key="1">
    <source>
        <dbReference type="EMBL" id="MFD2663665.1"/>
    </source>
</evidence>
<dbReference type="Pfam" id="PF08002">
    <property type="entry name" value="DUF1697"/>
    <property type="match status" value="1"/>
</dbReference>
<protein>
    <submittedName>
        <fullName evidence="1">DUF1697 domain-containing protein</fullName>
    </submittedName>
</protein>
<organism evidence="1 2">
    <name type="scientific">Paenibacillus thailandensis</name>
    <dbReference type="NCBI Taxonomy" id="393250"/>
    <lineage>
        <taxon>Bacteria</taxon>
        <taxon>Bacillati</taxon>
        <taxon>Bacillota</taxon>
        <taxon>Bacilli</taxon>
        <taxon>Bacillales</taxon>
        <taxon>Paenibacillaceae</taxon>
        <taxon>Paenibacillus</taxon>
    </lineage>
</organism>
<evidence type="ECO:0000313" key="2">
    <source>
        <dbReference type="Proteomes" id="UP001597493"/>
    </source>
</evidence>
<dbReference type="EMBL" id="JBHUMY010000043">
    <property type="protein sequence ID" value="MFD2663665.1"/>
    <property type="molecule type" value="Genomic_DNA"/>
</dbReference>
<dbReference type="PANTHER" id="PTHR36439:SF1">
    <property type="entry name" value="DUF1697 DOMAIN-CONTAINING PROTEIN"/>
    <property type="match status" value="1"/>
</dbReference>
<dbReference type="RefSeq" id="WP_379280147.1">
    <property type="nucleotide sequence ID" value="NZ_JBHUGT010000022.1"/>
</dbReference>
<name>A0ABW5R5S2_9BACL</name>